<organism evidence="2 3">
    <name type="scientific">Favolaschia claudopus</name>
    <dbReference type="NCBI Taxonomy" id="2862362"/>
    <lineage>
        <taxon>Eukaryota</taxon>
        <taxon>Fungi</taxon>
        <taxon>Dikarya</taxon>
        <taxon>Basidiomycota</taxon>
        <taxon>Agaricomycotina</taxon>
        <taxon>Agaricomycetes</taxon>
        <taxon>Agaricomycetidae</taxon>
        <taxon>Agaricales</taxon>
        <taxon>Marasmiineae</taxon>
        <taxon>Mycenaceae</taxon>
        <taxon>Favolaschia</taxon>
    </lineage>
</organism>
<comment type="caution">
    <text evidence="2">The sequence shown here is derived from an EMBL/GenBank/DDBJ whole genome shotgun (WGS) entry which is preliminary data.</text>
</comment>
<gene>
    <name evidence="2" type="ORF">R3P38DRAFT_2776757</name>
</gene>
<dbReference type="EMBL" id="JAWWNJ010000029">
    <property type="protein sequence ID" value="KAK7027695.1"/>
    <property type="molecule type" value="Genomic_DNA"/>
</dbReference>
<evidence type="ECO:0000313" key="2">
    <source>
        <dbReference type="EMBL" id="KAK7027695.1"/>
    </source>
</evidence>
<keyword evidence="3" id="KW-1185">Reference proteome</keyword>
<accession>A0AAW0BMX1</accession>
<dbReference type="AlphaFoldDB" id="A0AAW0BMX1"/>
<evidence type="ECO:0000256" key="1">
    <source>
        <dbReference type="SAM" id="MobiDB-lite"/>
    </source>
</evidence>
<feature type="compositionally biased region" description="Basic and acidic residues" evidence="1">
    <location>
        <begin position="223"/>
        <end position="234"/>
    </location>
</feature>
<dbReference type="Proteomes" id="UP001362999">
    <property type="component" value="Unassembled WGS sequence"/>
</dbReference>
<feature type="compositionally biased region" description="Basic and acidic residues" evidence="1">
    <location>
        <begin position="241"/>
        <end position="263"/>
    </location>
</feature>
<evidence type="ECO:0000313" key="3">
    <source>
        <dbReference type="Proteomes" id="UP001362999"/>
    </source>
</evidence>
<reference evidence="2 3" key="1">
    <citation type="journal article" date="2024" name="J Genomics">
        <title>Draft genome sequencing and assembly of Favolaschia claudopus CIRM-BRFM 2984 isolated from oak limbs.</title>
        <authorList>
            <person name="Navarro D."/>
            <person name="Drula E."/>
            <person name="Chaduli D."/>
            <person name="Cazenave R."/>
            <person name="Ahrendt S."/>
            <person name="Wang J."/>
            <person name="Lipzen A."/>
            <person name="Daum C."/>
            <person name="Barry K."/>
            <person name="Grigoriev I.V."/>
            <person name="Favel A."/>
            <person name="Rosso M.N."/>
            <person name="Martin F."/>
        </authorList>
    </citation>
    <scope>NUCLEOTIDE SEQUENCE [LARGE SCALE GENOMIC DNA]</scope>
    <source>
        <strain evidence="2 3">CIRM-BRFM 2984</strain>
    </source>
</reference>
<feature type="compositionally biased region" description="Basic and acidic residues" evidence="1">
    <location>
        <begin position="114"/>
        <end position="136"/>
    </location>
</feature>
<feature type="region of interest" description="Disordered" evidence="1">
    <location>
        <begin position="23"/>
        <end position="263"/>
    </location>
</feature>
<protein>
    <submittedName>
        <fullName evidence="2">Uncharacterized protein</fullName>
    </submittedName>
</protein>
<proteinExistence type="predicted"/>
<name>A0AAW0BMX1_9AGAR</name>
<sequence>MGGGTLDSWSLEVVGAERVRGVRKRGGAGVVAGGSRHDGAVWASEASHDTESSSNDESDTKLPRPTSASDNVVPTAFERMGSEESVAATEPKRHNAGIVRGIRRGGVRRWWIQSRREARRKSGGEGGEADGKKVEKMGTSGRQWAMAKARNSLGAHPHAPPCFQHPVSEGGADVDAGEDASTPPPPPNQLPSFAPNPNLPPPAPSPSLFRSKVINPSLNSCPIHRESAQHDGSRLEGCSRGVERNENEAGREDGYEEAGWRGH</sequence>